<keyword evidence="1" id="KW-1133">Transmembrane helix</keyword>
<accession>A0A1V4ISW2</accession>
<dbReference type="PROSITE" id="PS51257">
    <property type="entry name" value="PROKAR_LIPOPROTEIN"/>
    <property type="match status" value="1"/>
</dbReference>
<organism evidence="2 3">
    <name type="scientific">Clostridium oryzae</name>
    <dbReference type="NCBI Taxonomy" id="1450648"/>
    <lineage>
        <taxon>Bacteria</taxon>
        <taxon>Bacillati</taxon>
        <taxon>Bacillota</taxon>
        <taxon>Clostridia</taxon>
        <taxon>Eubacteriales</taxon>
        <taxon>Clostridiaceae</taxon>
        <taxon>Clostridium</taxon>
    </lineage>
</organism>
<dbReference type="AlphaFoldDB" id="A0A1V4ISW2"/>
<feature type="transmembrane region" description="Helical" evidence="1">
    <location>
        <begin position="22"/>
        <end position="44"/>
    </location>
</feature>
<name>A0A1V4ISW2_9CLOT</name>
<sequence length="139" mass="15920">MRYIPNIFLCVKKLVGFTLADLLIVISLVIGSCIAAFSSIALIIEFRQDRKLDFYYKNHRNSKMKLEEDIYECHDQVTRLRTARQEGIKEGMQEGIKEGATQKAINVARNLLIMGLEVNQVAEATELSMEKIIELKKEI</sequence>
<comment type="caution">
    <text evidence="2">The sequence shown here is derived from an EMBL/GenBank/DDBJ whole genome shotgun (WGS) entry which is preliminary data.</text>
</comment>
<dbReference type="STRING" id="1450648.CLORY_16870"/>
<keyword evidence="1" id="KW-0472">Membrane</keyword>
<dbReference type="Proteomes" id="UP000190080">
    <property type="component" value="Unassembled WGS sequence"/>
</dbReference>
<evidence type="ECO:0000313" key="3">
    <source>
        <dbReference type="Proteomes" id="UP000190080"/>
    </source>
</evidence>
<protein>
    <recommendedName>
        <fullName evidence="4">PD-(D/E)XK nuclease family transposase</fullName>
    </recommendedName>
</protein>
<dbReference type="EMBL" id="MZGV01000014">
    <property type="protein sequence ID" value="OPJ62557.1"/>
    <property type="molecule type" value="Genomic_DNA"/>
</dbReference>
<reference evidence="2 3" key="1">
    <citation type="submission" date="2017-03" db="EMBL/GenBank/DDBJ databases">
        <title>Genome sequence of Clostridium oryzae DSM 28571.</title>
        <authorList>
            <person name="Poehlein A."/>
            <person name="Daniel R."/>
        </authorList>
    </citation>
    <scope>NUCLEOTIDE SEQUENCE [LARGE SCALE GENOMIC DNA]</scope>
    <source>
        <strain evidence="2 3">DSM 28571</strain>
    </source>
</reference>
<proteinExistence type="predicted"/>
<keyword evidence="1" id="KW-0812">Transmembrane</keyword>
<evidence type="ECO:0000256" key="1">
    <source>
        <dbReference type="SAM" id="Phobius"/>
    </source>
</evidence>
<keyword evidence="3" id="KW-1185">Reference proteome</keyword>
<evidence type="ECO:0008006" key="4">
    <source>
        <dbReference type="Google" id="ProtNLM"/>
    </source>
</evidence>
<evidence type="ECO:0000313" key="2">
    <source>
        <dbReference type="EMBL" id="OPJ62557.1"/>
    </source>
</evidence>
<gene>
    <name evidence="2" type="ORF">CLORY_16870</name>
</gene>